<feature type="non-terminal residue" evidence="2">
    <location>
        <position position="1"/>
    </location>
</feature>
<feature type="region of interest" description="Disordered" evidence="1">
    <location>
        <begin position="943"/>
        <end position="981"/>
    </location>
</feature>
<feature type="compositionally biased region" description="Basic and acidic residues" evidence="1">
    <location>
        <begin position="506"/>
        <end position="521"/>
    </location>
</feature>
<feature type="region of interest" description="Disordered" evidence="1">
    <location>
        <begin position="745"/>
        <end position="772"/>
    </location>
</feature>
<reference evidence="2" key="1">
    <citation type="submission" date="2023-10" db="EMBL/GenBank/DDBJ databases">
        <authorList>
            <person name="Chen Y."/>
            <person name="Shah S."/>
            <person name="Dougan E. K."/>
            <person name="Thang M."/>
            <person name="Chan C."/>
        </authorList>
    </citation>
    <scope>NUCLEOTIDE SEQUENCE [LARGE SCALE GENOMIC DNA]</scope>
</reference>
<keyword evidence="3" id="KW-1185">Reference proteome</keyword>
<evidence type="ECO:0000256" key="1">
    <source>
        <dbReference type="SAM" id="MobiDB-lite"/>
    </source>
</evidence>
<gene>
    <name evidence="2" type="ORF">PCOR1329_LOCUS76215</name>
</gene>
<dbReference type="Proteomes" id="UP001189429">
    <property type="component" value="Unassembled WGS sequence"/>
</dbReference>
<protein>
    <recommendedName>
        <fullName evidence="4">RNA-directed RNA polymerase</fullName>
    </recommendedName>
</protein>
<dbReference type="EMBL" id="CAUYUJ010020459">
    <property type="protein sequence ID" value="CAK0898312.1"/>
    <property type="molecule type" value="Genomic_DNA"/>
</dbReference>
<organism evidence="2 3">
    <name type="scientific">Prorocentrum cordatum</name>
    <dbReference type="NCBI Taxonomy" id="2364126"/>
    <lineage>
        <taxon>Eukaryota</taxon>
        <taxon>Sar</taxon>
        <taxon>Alveolata</taxon>
        <taxon>Dinophyceae</taxon>
        <taxon>Prorocentrales</taxon>
        <taxon>Prorocentraceae</taxon>
        <taxon>Prorocentrum</taxon>
    </lineage>
</organism>
<evidence type="ECO:0000313" key="2">
    <source>
        <dbReference type="EMBL" id="CAK0898312.1"/>
    </source>
</evidence>
<evidence type="ECO:0000313" key="3">
    <source>
        <dbReference type="Proteomes" id="UP001189429"/>
    </source>
</evidence>
<feature type="region of interest" description="Disordered" evidence="1">
    <location>
        <begin position="506"/>
        <end position="529"/>
    </location>
</feature>
<feature type="compositionally biased region" description="Pro residues" evidence="1">
    <location>
        <begin position="747"/>
        <end position="756"/>
    </location>
</feature>
<feature type="compositionally biased region" description="Low complexity" evidence="1">
    <location>
        <begin position="677"/>
        <end position="688"/>
    </location>
</feature>
<comment type="caution">
    <text evidence="2">The sequence shown here is derived from an EMBL/GenBank/DDBJ whole genome shotgun (WGS) entry which is preliminary data.</text>
</comment>
<feature type="compositionally biased region" description="Basic and acidic residues" evidence="1">
    <location>
        <begin position="943"/>
        <end position="957"/>
    </location>
</feature>
<sequence length="1656" mass="177661">DEAMSTPEKAASAAARLEALEDGSRAAATLARAASAAPDDASSAAPAPAPAPARLASAWRKRPASAQPAAAMLEALPEARGAAPSHRREGRELVVTPEGTVGAAKALFERLLALPARSVRRLRSGAGRLESLSLAPLVPLARRLESLASPAPAGAAAALARACTLVGVDFPCPRLLVLPHVKRAALLTLSLDAWPRGASARLVVLVTGGLLAAARPAELEALLAREVALISMFHPPVPEVWAVKTAVLPKPRAQSQRRKKREGDANGPDKVVALACKELAELCRAHFGLGLLSQHAGQLPAQLRGPAAGLAARLRLPWPLSDVVDAVGMKFGPARELERELQLRRYVLGGAPPVEPSSAGGRGQQSSLTDVKRLALGRRKRRQSPVKLLLAGRMGARLGQEELSRIQVPGNLWSWPNEASPIPSMQSALRHIAGRLAEGVSTGFVVWAGRPNCPHCECSPVLNCPPLTCSTGDVAHTSPLTPFSLGLTCACVAFVAFSAGLLDKREGQDRAEPRGPGRDRPSSGGTVSVEGVGTMIQPAVAGGHPLTVSHDLQVDDFCVVRYNVGGPYPYHERLATYLPPQAGLAVPVTTPDGDEYEEVGSMPDIVEWEPLPNRQQGGDLLGRPGTRHYRFRAGAMPTAASLTASTTAAAARLGQPAPVGPVAPALGGRIAELPAGGATPGAPVARGAFAPPGAVPGRRRQPPPPLSEAWPQRPGSAASRQRSADQQRGHLQEFLSPLHFRRLLLPQPAPQPPRPQGPTRRPSVLPSARPGGHVQDAWTLPVVYDMVGIRRREFRDAVLTCRGDQWEGWPVRGPRTTHWDLRYIVDHGGAPTGMHARWRSEARLQEHEPGVQEHERACRALGKLLCFDQCNGANLAAAELLTRAFLMLQERYRDRRAGGSASGGPDSVDAHLCMGSELTRGGVRVRPLPQEWVSSQLAKEQVPLKERREAREERELAMKGNKKKDRPTVPANAGQRHAVDHVESRVRALGKPPPEAGFLREGALRELLAGTGIYQTGDLSSRRPYVKESISWPSPDLQPVPPAACLGEAESECLGRRQSTLLRPDRPTAAERAEFCPHGPLFDPSLFSKPLLYADFVAKLLARGMNPGRDTYMASGDIDNAFYRLRLPDGLSSHFRLPALDASLLGITHLDGVPLARGARVQPCVCVLPMGWSHALALCQGALRRAMDTAGFTVDQCIEDGKAGVVVDREGASPVAGYVDNYAALGRPPALVDQAALAITRVLTEKGLLTHDEEPAARDATFVGLELKRGRYLSIKARSIWRLRFGLDALRRSGFCSGDALRVIIGHFTWAGLIRREVLSLLNASYPFAERIGSRQARLWRSVRRELWRARCILPLLSVDVSAGRWPEVAASASLFGLGVTVRKAPTSLVSSIGRCSERWRFRVEGAQRAREHALHQTAVDSTGDPDKALENLLVDNPVAFDEAAVERAQNAQLAAASTVRTFGLSGLESAAIRPSTQRQCHDRSATLVLFCRMYRLDWDSWESLDSAVTVHNDVFSFGNGVMIQFTALVKHGLAGPLSDQAPASRRGRVRRRPQAKAAGHVARLVHGGDVGAHLGKRLVASLGRAVRLRLLLFLELFGGCGRVAASAQAMGYAALSLDINASPLENHLTPAFFNRILGWISGGYLDPRAPNPAAN</sequence>
<accession>A0ABN9XF69</accession>
<evidence type="ECO:0008006" key="4">
    <source>
        <dbReference type="Google" id="ProtNLM"/>
    </source>
</evidence>
<proteinExistence type="predicted"/>
<feature type="region of interest" description="Disordered" evidence="1">
    <location>
        <begin position="31"/>
        <end position="61"/>
    </location>
</feature>
<dbReference type="PANTHER" id="PTHR48125">
    <property type="entry name" value="LP07818P1"/>
    <property type="match status" value="1"/>
</dbReference>
<dbReference type="PANTHER" id="PTHR48125:SF12">
    <property type="entry name" value="AT HOOK TRANSCRIPTION FACTOR FAMILY-RELATED"/>
    <property type="match status" value="1"/>
</dbReference>
<name>A0ABN9XF69_9DINO</name>
<feature type="region of interest" description="Disordered" evidence="1">
    <location>
        <begin position="677"/>
        <end position="729"/>
    </location>
</feature>